<dbReference type="SUPFAM" id="SSF52096">
    <property type="entry name" value="ClpP/crotonase"/>
    <property type="match status" value="1"/>
</dbReference>
<dbReference type="Proteomes" id="UP001597145">
    <property type="component" value="Unassembled WGS sequence"/>
</dbReference>
<proteinExistence type="inferred from homology"/>
<name>A0ABW4FU38_9PSEU</name>
<dbReference type="EC" id="3.4.21.92" evidence="7"/>
<evidence type="ECO:0000256" key="6">
    <source>
        <dbReference type="ARBA" id="ARBA00034021"/>
    </source>
</evidence>
<dbReference type="NCBIfam" id="NF001368">
    <property type="entry name" value="PRK00277.1"/>
    <property type="match status" value="1"/>
</dbReference>
<evidence type="ECO:0000313" key="11">
    <source>
        <dbReference type="Proteomes" id="UP001597145"/>
    </source>
</evidence>
<feature type="active site" evidence="7 8">
    <location>
        <position position="117"/>
    </location>
</feature>
<evidence type="ECO:0000256" key="2">
    <source>
        <dbReference type="ARBA" id="ARBA00022490"/>
    </source>
</evidence>
<keyword evidence="11" id="KW-1185">Reference proteome</keyword>
<evidence type="ECO:0000256" key="9">
    <source>
        <dbReference type="RuleBase" id="RU003567"/>
    </source>
</evidence>
<evidence type="ECO:0000256" key="7">
    <source>
        <dbReference type="HAMAP-Rule" id="MF_00444"/>
    </source>
</evidence>
<dbReference type="RefSeq" id="WP_343985419.1">
    <property type="nucleotide sequence ID" value="NZ_BAAAJG010000026.1"/>
</dbReference>
<keyword evidence="4 7" id="KW-0378">Hydrolase</keyword>
<keyword evidence="3 7" id="KW-0645">Protease</keyword>
<evidence type="ECO:0000256" key="3">
    <source>
        <dbReference type="ARBA" id="ARBA00022670"/>
    </source>
</evidence>
<dbReference type="InterPro" id="IPR023562">
    <property type="entry name" value="ClpP/TepA"/>
</dbReference>
<dbReference type="InterPro" id="IPR001907">
    <property type="entry name" value="ClpP"/>
</dbReference>
<dbReference type="PANTHER" id="PTHR10381">
    <property type="entry name" value="ATP-DEPENDENT CLP PROTEASE PROTEOLYTIC SUBUNIT"/>
    <property type="match status" value="1"/>
</dbReference>
<reference evidence="11" key="1">
    <citation type="journal article" date="2019" name="Int. J. Syst. Evol. Microbiol.">
        <title>The Global Catalogue of Microorganisms (GCM) 10K type strain sequencing project: providing services to taxonomists for standard genome sequencing and annotation.</title>
        <authorList>
            <consortium name="The Broad Institute Genomics Platform"/>
            <consortium name="The Broad Institute Genome Sequencing Center for Infectious Disease"/>
            <person name="Wu L."/>
            <person name="Ma J."/>
        </authorList>
    </citation>
    <scope>NUCLEOTIDE SEQUENCE [LARGE SCALE GENOMIC DNA]</scope>
    <source>
        <strain evidence="11">JCM 12165</strain>
    </source>
</reference>
<dbReference type="NCBIfam" id="NF009205">
    <property type="entry name" value="PRK12553.1"/>
    <property type="match status" value="1"/>
</dbReference>
<evidence type="ECO:0000256" key="8">
    <source>
        <dbReference type="PROSITE-ProRule" id="PRU10086"/>
    </source>
</evidence>
<organism evidence="10 11">
    <name type="scientific">Pseudonocardia aurantiaca</name>
    <dbReference type="NCBI Taxonomy" id="75290"/>
    <lineage>
        <taxon>Bacteria</taxon>
        <taxon>Bacillati</taxon>
        <taxon>Actinomycetota</taxon>
        <taxon>Actinomycetes</taxon>
        <taxon>Pseudonocardiales</taxon>
        <taxon>Pseudonocardiaceae</taxon>
        <taxon>Pseudonocardia</taxon>
    </lineage>
</organism>
<dbReference type="CDD" id="cd07017">
    <property type="entry name" value="S14_ClpP_2"/>
    <property type="match status" value="1"/>
</dbReference>
<sequence length="186" mass="19865">MTSPNGVATLDDSVHNRLLAERIIVLGKEVDDPVAMKIVAQLLLLAAEEPDKDITLYINSPGGSVSAGFAIYDTMNAIEPDVSTVATGMAASMGQFLLTAGAPGKRYALPHAAVMMHQPSGGVGGSESDIVIRADMLAKLKRQIAELTAAHAGQPVERIEADFDRDRWFTPHEAADYGLIDRVLIR</sequence>
<evidence type="ECO:0000256" key="1">
    <source>
        <dbReference type="ARBA" id="ARBA00007039"/>
    </source>
</evidence>
<accession>A0ABW4FU38</accession>
<dbReference type="PRINTS" id="PR00127">
    <property type="entry name" value="CLPPROTEASEP"/>
</dbReference>
<comment type="catalytic activity">
    <reaction evidence="6 7 8">
        <text>Hydrolysis of proteins to small peptides in the presence of ATP and magnesium. alpha-casein is the usual test substrate. In the absence of ATP, only oligopeptides shorter than five residues are hydrolyzed (such as succinyl-Leu-Tyr-|-NHMec, and Leu-Tyr-Leu-|-Tyr-Trp, in which cleavage of the -Tyr-|-Leu- and -Tyr-|-Trp bonds also occurs).</text>
        <dbReference type="EC" id="3.4.21.92"/>
    </reaction>
</comment>
<dbReference type="GO" id="GO:0006508">
    <property type="term" value="P:proteolysis"/>
    <property type="evidence" value="ECO:0007669"/>
    <property type="project" value="UniProtKB-KW"/>
</dbReference>
<protein>
    <recommendedName>
        <fullName evidence="7 9">ATP-dependent Clp protease proteolytic subunit</fullName>
        <ecNumber evidence="7">3.4.21.92</ecNumber>
    </recommendedName>
    <alternativeName>
        <fullName evidence="7">Endopeptidase Clp</fullName>
    </alternativeName>
</protein>
<comment type="caution">
    <text evidence="10">The sequence shown here is derived from an EMBL/GenBank/DDBJ whole genome shotgun (WGS) entry which is preliminary data.</text>
</comment>
<dbReference type="HAMAP" id="MF_00444">
    <property type="entry name" value="ClpP"/>
    <property type="match status" value="1"/>
</dbReference>
<feature type="active site" description="Nucleophile" evidence="7">
    <location>
        <position position="92"/>
    </location>
</feature>
<comment type="similarity">
    <text evidence="1 7 9">Belongs to the peptidase S14 family.</text>
</comment>
<dbReference type="InterPro" id="IPR033135">
    <property type="entry name" value="ClpP_His_AS"/>
</dbReference>
<evidence type="ECO:0000313" key="10">
    <source>
        <dbReference type="EMBL" id="MFD1533476.1"/>
    </source>
</evidence>
<dbReference type="InterPro" id="IPR029045">
    <property type="entry name" value="ClpP/crotonase-like_dom_sf"/>
</dbReference>
<evidence type="ECO:0000256" key="5">
    <source>
        <dbReference type="ARBA" id="ARBA00022825"/>
    </source>
</evidence>
<dbReference type="GO" id="GO:0008233">
    <property type="term" value="F:peptidase activity"/>
    <property type="evidence" value="ECO:0007669"/>
    <property type="project" value="UniProtKB-KW"/>
</dbReference>
<dbReference type="EMBL" id="JBHUCP010000025">
    <property type="protein sequence ID" value="MFD1533476.1"/>
    <property type="molecule type" value="Genomic_DNA"/>
</dbReference>
<keyword evidence="2 7" id="KW-0963">Cytoplasm</keyword>
<keyword evidence="5 7" id="KW-0720">Serine protease</keyword>
<gene>
    <name evidence="7" type="primary">clpP</name>
    <name evidence="10" type="ORF">ACFSCY_29030</name>
</gene>
<dbReference type="Gene3D" id="3.90.226.10">
    <property type="entry name" value="2-enoyl-CoA Hydratase, Chain A, domain 1"/>
    <property type="match status" value="1"/>
</dbReference>
<comment type="subunit">
    <text evidence="7">Fourteen ClpP subunits assemble into 2 heptameric rings which stack back to back to give a disk-like structure with a central cavity, resembling the structure of eukaryotic proteasomes.</text>
</comment>
<dbReference type="Pfam" id="PF00574">
    <property type="entry name" value="CLP_protease"/>
    <property type="match status" value="1"/>
</dbReference>
<comment type="subcellular location">
    <subcellularLocation>
        <location evidence="7">Cytoplasm</location>
    </subcellularLocation>
</comment>
<evidence type="ECO:0000256" key="4">
    <source>
        <dbReference type="ARBA" id="ARBA00022801"/>
    </source>
</evidence>
<dbReference type="PROSITE" id="PS00382">
    <property type="entry name" value="CLP_PROTEASE_HIS"/>
    <property type="match status" value="1"/>
</dbReference>
<dbReference type="PANTHER" id="PTHR10381:SF70">
    <property type="entry name" value="ATP-DEPENDENT CLP PROTEASE PROTEOLYTIC SUBUNIT"/>
    <property type="match status" value="1"/>
</dbReference>
<comment type="function">
    <text evidence="7">Cleaves peptides in various proteins in a process that requires ATP hydrolysis. Has a chymotrypsin-like activity. Plays a major role in the degradation of misfolded proteins.</text>
</comment>